<keyword evidence="3" id="KW-1185">Reference proteome</keyword>
<accession>A0AAD6WZ11</accession>
<name>A0AAD6WZ11_9AGAR</name>
<feature type="region of interest" description="Disordered" evidence="1">
    <location>
        <begin position="198"/>
        <end position="218"/>
    </location>
</feature>
<dbReference type="AlphaFoldDB" id="A0AAD6WZ11"/>
<evidence type="ECO:0000313" key="2">
    <source>
        <dbReference type="EMBL" id="KAJ7029810.1"/>
    </source>
</evidence>
<feature type="region of interest" description="Disordered" evidence="1">
    <location>
        <begin position="107"/>
        <end position="127"/>
    </location>
</feature>
<feature type="region of interest" description="Disordered" evidence="1">
    <location>
        <begin position="32"/>
        <end position="64"/>
    </location>
</feature>
<dbReference type="Proteomes" id="UP001218188">
    <property type="component" value="Unassembled WGS sequence"/>
</dbReference>
<dbReference type="EMBL" id="JARJCM010000097">
    <property type="protein sequence ID" value="KAJ7029810.1"/>
    <property type="molecule type" value="Genomic_DNA"/>
</dbReference>
<comment type="caution">
    <text evidence="2">The sequence shown here is derived from an EMBL/GenBank/DDBJ whole genome shotgun (WGS) entry which is preliminary data.</text>
</comment>
<proteinExistence type="predicted"/>
<evidence type="ECO:0000313" key="3">
    <source>
        <dbReference type="Proteomes" id="UP001218188"/>
    </source>
</evidence>
<organism evidence="2 3">
    <name type="scientific">Mycena alexandri</name>
    <dbReference type="NCBI Taxonomy" id="1745969"/>
    <lineage>
        <taxon>Eukaryota</taxon>
        <taxon>Fungi</taxon>
        <taxon>Dikarya</taxon>
        <taxon>Basidiomycota</taxon>
        <taxon>Agaricomycotina</taxon>
        <taxon>Agaricomycetes</taxon>
        <taxon>Agaricomycetidae</taxon>
        <taxon>Agaricales</taxon>
        <taxon>Marasmiineae</taxon>
        <taxon>Mycenaceae</taxon>
        <taxon>Mycena</taxon>
    </lineage>
</organism>
<feature type="compositionally biased region" description="Acidic residues" evidence="1">
    <location>
        <begin position="32"/>
        <end position="42"/>
    </location>
</feature>
<sequence length="682" mass="74272">MASTLSSLGRGRQLVGDDGVVIDKRDLEAEADSEGYEVDFIDDSTLPPAEQSSSREAVKFELPPGQVIDIDSSDEDMEATASGDSMFRRPNGVKATLLPASLVTRSKRTSADIQKPTEDVPAKKARREAYASPVARVSSVPAVMQFAPPTVSPDEMTKFMAGWMEEFMAKQAKNSILVTPSRLPRVDFDQLELARGVAASSAESGSKSTRTAKSNARPVVVRRESPVWDIEDEAVAPIRRADKGKGKAVSSGARDARNDVEDVFNVSAKDKDLTDVVDKARAASRSQLSSFIIRRRTGATEAAVHAALSDENSTMGKFFRDHTSVLVEADVVSISGSLSDAGEPPSTAFLEDLETYKNFFDQDAPCGVSDPDIQDPALMSTYRGLPPLPAGRQVLPAYDPARLSGDVYDSDSKGGRAKFSSWKSHIKNMLARNCIGAMLFVDSKPNFINPSRVSPLNLSRQLSSGSSNTQRLLYDGKIAICVSAVFCTDSVVVSPSKIGGKSERFRKWVSGIFHNQDWERFKSLMCLVFGEDILYAQISNKKAISFQTMISPDNVSTSKDLDSRFANNAPTDMFSPIVPKKSTPSRDKPRPIGMPSKTLLAFDEHLPVYDARKTPFDFEFDLPRISTLLPTFTGEIPFSSFIVVGYTASSYTGALSGSTERVAHLGCNIIWVMVCGTPTLRR</sequence>
<feature type="compositionally biased region" description="Polar residues" evidence="1">
    <location>
        <begin position="201"/>
        <end position="214"/>
    </location>
</feature>
<gene>
    <name evidence="2" type="ORF">C8F04DRAFT_1264537</name>
</gene>
<reference evidence="2" key="1">
    <citation type="submission" date="2023-03" db="EMBL/GenBank/DDBJ databases">
        <title>Massive genome expansion in bonnet fungi (Mycena s.s.) driven by repeated elements and novel gene families across ecological guilds.</title>
        <authorList>
            <consortium name="Lawrence Berkeley National Laboratory"/>
            <person name="Harder C.B."/>
            <person name="Miyauchi S."/>
            <person name="Viragh M."/>
            <person name="Kuo A."/>
            <person name="Thoen E."/>
            <person name="Andreopoulos B."/>
            <person name="Lu D."/>
            <person name="Skrede I."/>
            <person name="Drula E."/>
            <person name="Henrissat B."/>
            <person name="Morin E."/>
            <person name="Kohler A."/>
            <person name="Barry K."/>
            <person name="LaButti K."/>
            <person name="Morin E."/>
            <person name="Salamov A."/>
            <person name="Lipzen A."/>
            <person name="Mereny Z."/>
            <person name="Hegedus B."/>
            <person name="Baldrian P."/>
            <person name="Stursova M."/>
            <person name="Weitz H."/>
            <person name="Taylor A."/>
            <person name="Grigoriev I.V."/>
            <person name="Nagy L.G."/>
            <person name="Martin F."/>
            <person name="Kauserud H."/>
        </authorList>
    </citation>
    <scope>NUCLEOTIDE SEQUENCE</scope>
    <source>
        <strain evidence="2">CBHHK200</strain>
    </source>
</reference>
<protein>
    <submittedName>
        <fullName evidence="2">Uncharacterized protein</fullName>
    </submittedName>
</protein>
<evidence type="ECO:0000256" key="1">
    <source>
        <dbReference type="SAM" id="MobiDB-lite"/>
    </source>
</evidence>